<comment type="caution">
    <text evidence="5">The sequence shown here is derived from an EMBL/GenBank/DDBJ whole genome shotgun (WGS) entry which is preliminary data.</text>
</comment>
<evidence type="ECO:0000256" key="1">
    <source>
        <dbReference type="ARBA" id="ARBA00022737"/>
    </source>
</evidence>
<dbReference type="Proteomes" id="UP000037482">
    <property type="component" value="Unassembled WGS sequence"/>
</dbReference>
<organism evidence="5 6">
    <name type="scientific">Serratia marcescens</name>
    <dbReference type="NCBI Taxonomy" id="615"/>
    <lineage>
        <taxon>Bacteria</taxon>
        <taxon>Pseudomonadati</taxon>
        <taxon>Pseudomonadota</taxon>
        <taxon>Gammaproteobacteria</taxon>
        <taxon>Enterobacterales</taxon>
        <taxon>Yersiniaceae</taxon>
        <taxon>Serratia</taxon>
    </lineage>
</organism>
<keyword evidence="3" id="KW-0472">Membrane</keyword>
<accession>A0A656VIS2</accession>
<evidence type="ECO:0000256" key="3">
    <source>
        <dbReference type="SAM" id="Phobius"/>
    </source>
</evidence>
<keyword evidence="1" id="KW-0677">Repeat</keyword>
<gene>
    <name evidence="5" type="ORF">AB868_02986</name>
</gene>
<feature type="region of interest" description="Disordered" evidence="2">
    <location>
        <begin position="1"/>
        <end position="20"/>
    </location>
</feature>
<sequence>MSDKTNGQIPPVRPSQFESNEKNIFEDSVNLFRGDVNLSLDLVALTGRNQLDVKVTAFYGSNIKNEIYQSNVSAPTGIMGLGWQLPFERIEVDHRDNATPGDNLYRIYTNNASSELIRAPNDWLRAKLPIAATTALNSGKVDTEIQSAFIAAGLQLGCHAQVVTRFDDRQWEIIDPVYQRTFNVLRQDAELAVFSGGEAFECFHYDFSKVLYYPQFERWELVKDNGVSYFYGGNAQDDQSIQWKVRWGNWSGQSALTHSPQGDALQSRFAAIWNLAQVESLWGDRIAFRYEAVEQPVGERGLSFTKACYLTRITDMFDRTVDFGYQEKRYDTQSPAGPREYLSPHWDTPYSKAPANAASAYQDRYETRYLDNIVVKNSQGTLLYAVQLSYDTQSNFSGYPQSDPLYGDTVKRTLTGVQRRYAENCALPQMQFSYWPAGTVNAGALSGAVTPDGAKIAYRYKQQTLPLCDRQRQIVSPWPRSAKPRVWFGGDYAVCLWLNESSDQIHVTFYTWLGRWQCWAPEQQTIKAAFDINSVNVVTAGDFACLTYATPQSGKSYAHVYHKDNRKWGEWFDSAPIAANTTQLQLAAGDNFFVVCDKDQRTLLRYTWDNFTKRWAIADRSGDLNATARPYIAAANGYYAVLDYAPLTGGEHRNRLALYYQDSQEQWRNGASLPLVFTLGGDASATRFGFAAGASFIALTYITQEVSLSVDYTVKVIGWDAAFGAMTSTDFPCRLPKSAPSQTLTIPFLAKFVNNAMIASGPYLLRYNGADWLRNDSLLLRSTCSDQDINWFAYGADYAIAVSNREFAAQARMVAYDPNRQITAWNDAARDLYTRDDPTSERKRHYFPTAGADIATMGNRVYHRGSWCNWLDAAAGYAEVPYAIDSTTMINQGPRFISYLNLDGTAAKNTTVKTFRNQAFAGDDTLTQRYFTQIGVSGMVKPNINGQYPAGLSAFVTYLPLNKDFDNAESLTLNRYLDNTLQGALVDYCVDTVSIDDGYAVSTTCYVFDIATATCDPTGAVFKYYKSASYPGSESMSAPRFGYRENYYFNGLTRQDPQVGQRVRAADQASSGLLDGQLIEQKVFDADGNLLVHEQKNLMAFTSVAIDGVERPLFGGYTRCIADNSLNDGLAIRTDYRYDSRFGKLIRERFDNVTATGETQGVAKLYGYAFEAYPWFLLKNAIDAPFSQFDAAGSAALGEALPIYAGSLQRYGALQRQQPLADEAAPTVWAATQAYVLQAAIGAQPPSPPALASDPGDAWLPVGTILARTFYGAILSQKNSESQVESTLWDNNQILPVAAFVSGAADECDFIGFEPYQHSTDPWRLDGDTAIVDDDAYVGSRSLKLGVGATLTRTAPLRQTQPVVVSAWLKTSPGFNAAPGAANLISRSGNAAPHTTPIVPTAEGAWVYWQSVIPYSGDPERPLALAFDNQKTVGYVLFNTVSVTPLASKMEARCYDPLYLDEIAVMGNNADVLRCGYDPLRQKFVETGPQGESKKGVVNYAPRSWHDTLPFSYPQHDPASSCEILAADGGQYETFTQGEQTWTRWRRDDDSAWRLSQGRLLHCGTTLNRLRWLATAGRYAVGFTLSSPATQNLAFGLTIGDSLSAQWDAIAGWRLTLAGNTYTDDATNGCLPTSVLLVPGDDAVLLYADGRQVFALQTEARIDGEFSLQAQGEIYFANAVTFRSPQLAITYKNANRQETQHQVLNEGRCLVRETLYDALGNTVAETKIAAFERTLFGYRAAFVRTLDAANGVMTGEVSDYYPQDEGYPYSGTRYEASSLKRPVAKGMPGKIFAITGDNPHITRFIYAVSDHTQVAGIACRPGELRVSALYDADGTGVLSLNDRRGQTLSKQTEAGGVVRDAVQQIFDAAGNIVQVRHPSSSPADDAFISHNRYNFLCQLAARVTPDAGETTYIYDPAGRLRFSSTPLSRAKDRVLYKKYDVLGRLSEDGEVAQAWGDGSALQAIADNDPHYPHHDDWQTQNVYDGEGDEPTLRGRLWKMYRRAADGLCVENCYGYDTGGNATLSQLRLPDAGDYITGYAYDNLGNVIRIDYPAGAPLASVAYRYNDMGQTAAIGTPDDPEKFVRYRYHADGSLAEEQLNSQGERALRRTMSYNSPGWLNEINNHYADGAPLLKHRFSYTDGGYEGAGYFNGNIAGVVHDNAVRPENSFAYRYRYDPRGQLTVAEHSVTSAYSLGVGVPLTFDAGGNILRLQQGDTLFSYEYQPNSGKVAAVLANDAVAQRYEYDVVGNVTLSASRGIQRIDYNPLNNLPLTIALDDGRQLALCYNGINQRVQKRFADGSKLAYVHGLSDAPLMEFGARTTQYLYGVGGLLLLIDGGEAQYVLKDQQGSIRAVVAENGQVNALLDYMPFGQSLPTGVGTSSLLRYRYTGQELDEDLGLYNYRARFYDPQLGRFYSCDPRFQYGGPYVYCGNNPVNQTDPSGEIAPIIIILLIGAAVGAVLGGGVALYSGYQSGLRGGALAGYVFAGAGIGALAGALSAAGGVGAFAAGSAAAAAASTTAGGIAAGLAAGAGVGATVGAAVGAAQGVSQFFINDAFGVANSGSWQQSLLKGAVTGAVGGAISGGAAGVGGAAAFQQAARFAELTGGNGWAFSPTSLTQVSNAYNAFGSLGIVPLPAFVSRIPNYNLPLVGGMQSFVLGKFSLPTFSSLGGAVAKQAVSPLLPSGGGTATGTPPTAFYGQQAYSPAMTGSIGLQTALVLDPAGWSNGKA</sequence>
<evidence type="ECO:0000313" key="5">
    <source>
        <dbReference type="EMBL" id="KMU52232.1"/>
    </source>
</evidence>
<proteinExistence type="predicted"/>
<evidence type="ECO:0000256" key="2">
    <source>
        <dbReference type="SAM" id="MobiDB-lite"/>
    </source>
</evidence>
<dbReference type="InterPro" id="IPR022385">
    <property type="entry name" value="Rhs_assc_core"/>
</dbReference>
<feature type="domain" description="Teneurin-like YD-shell" evidence="4">
    <location>
        <begin position="2158"/>
        <end position="2416"/>
    </location>
</feature>
<dbReference type="InterPro" id="IPR050708">
    <property type="entry name" value="T6SS_VgrG/RHS"/>
</dbReference>
<dbReference type="Pfam" id="PF25023">
    <property type="entry name" value="TEN_YD-shell"/>
    <property type="match status" value="1"/>
</dbReference>
<dbReference type="InterPro" id="IPR056823">
    <property type="entry name" value="TEN-like_YD-shell"/>
</dbReference>
<dbReference type="NCBIfam" id="TIGR03696">
    <property type="entry name" value="Rhs_assc_core"/>
    <property type="match status" value="1"/>
</dbReference>
<dbReference type="PANTHER" id="PTHR32305">
    <property type="match status" value="1"/>
</dbReference>
<name>A0A656VIS2_SERMA</name>
<feature type="transmembrane region" description="Helical" evidence="3">
    <location>
        <begin position="2442"/>
        <end position="2466"/>
    </location>
</feature>
<feature type="transmembrane region" description="Helical" evidence="3">
    <location>
        <begin position="2478"/>
        <end position="2506"/>
    </location>
</feature>
<dbReference type="Gene3D" id="2.180.10.10">
    <property type="entry name" value="RHS repeat-associated core"/>
    <property type="match status" value="1"/>
</dbReference>
<keyword evidence="3" id="KW-1133">Transmembrane helix</keyword>
<reference evidence="5 6" key="1">
    <citation type="submission" date="2015-06" db="EMBL/GenBank/DDBJ databases">
        <title>Draft Genome of Serratia marcescens Strain AH0650_Sm1.</title>
        <authorList>
            <person name="Wan Y."/>
            <person name="Gorrie C."/>
            <person name="Holt K."/>
        </authorList>
    </citation>
    <scope>NUCLEOTIDE SEQUENCE [LARGE SCALE GENOMIC DNA]</scope>
    <source>
        <strain evidence="5 6">AH0650_Sm1</strain>
    </source>
</reference>
<keyword evidence="3" id="KW-0812">Transmembrane</keyword>
<evidence type="ECO:0000313" key="6">
    <source>
        <dbReference type="Proteomes" id="UP000037482"/>
    </source>
</evidence>
<dbReference type="EMBL" id="LFJS01000012">
    <property type="protein sequence ID" value="KMU52232.1"/>
    <property type="molecule type" value="Genomic_DNA"/>
</dbReference>
<dbReference type="PANTHER" id="PTHR32305:SF15">
    <property type="entry name" value="PROTEIN RHSA-RELATED"/>
    <property type="match status" value="1"/>
</dbReference>
<protein>
    <recommendedName>
        <fullName evidence="4">Teneurin-like YD-shell domain-containing protein</fullName>
    </recommendedName>
</protein>
<evidence type="ECO:0000259" key="4">
    <source>
        <dbReference type="Pfam" id="PF25023"/>
    </source>
</evidence>